<organism evidence="6 7">
    <name type="scientific">Brevibacillus centrosporus</name>
    <dbReference type="NCBI Taxonomy" id="54910"/>
    <lineage>
        <taxon>Bacteria</taxon>
        <taxon>Bacillati</taxon>
        <taxon>Bacillota</taxon>
        <taxon>Bacilli</taxon>
        <taxon>Bacillales</taxon>
        <taxon>Paenibacillaceae</taxon>
        <taxon>Brevibacillus</taxon>
    </lineage>
</organism>
<sequence length="484" mass="52140">MNQLQTKLQMYIGGVWADSASGDVITTINPATNEALATFPRGNQDDVDRAVKAARATFESNEWREILPAERGRMLLRLCQLIREQKDELAHLETLDTGKPLAQALADVEVAARYCEYYAGAADKILGETIPIRSDILNYTIREPLGVTAHIVPWNYPIQIAVRSLAPAVAAGNTVVMKPAEDTPMTALRIADLCEKAGFPAGVVNIVTGYGAEAGAALAAHPDIDHITFTGSVVTGMTIMKTAAQQIKPVTLELGGKSPNIVFADADLDEAAHWVVRSITQNAGQTCSAGSRLLVEESIREEFVAKVASLMSALRIGQGLENAEIGPIISEKQLTRIESYMQVAQEDGAIIRTGGRRHTEAGDGFFFQPTVIDGVKPEGRLAQEEIFGPVLVVLPFTTKEEALAIANGTEYGLVTGVWTSDIHKAHWLASRVKSGQVFINNYGAGGGVEMTFGGYRKSGFGREKGLEALKYYTQVKNVAIKVNG</sequence>
<dbReference type="CDD" id="cd07109">
    <property type="entry name" value="ALDH_AAS00426"/>
    <property type="match status" value="1"/>
</dbReference>
<protein>
    <submittedName>
        <fullName evidence="6">Aldehyde dehydrogenase (NAD+)</fullName>
    </submittedName>
</protein>
<gene>
    <name evidence="6" type="ORF">SAMN05518846_101135</name>
</gene>
<evidence type="ECO:0000259" key="5">
    <source>
        <dbReference type="Pfam" id="PF00171"/>
    </source>
</evidence>
<dbReference type="AlphaFoldDB" id="A0A1I3L015"/>
<dbReference type="InterPro" id="IPR029510">
    <property type="entry name" value="Ald_DH_CS_GLU"/>
</dbReference>
<keyword evidence="2 4" id="KW-0560">Oxidoreductase</keyword>
<dbReference type="InterPro" id="IPR016163">
    <property type="entry name" value="Ald_DH_C"/>
</dbReference>
<dbReference type="InterPro" id="IPR015590">
    <property type="entry name" value="Aldehyde_DH_dom"/>
</dbReference>
<dbReference type="Gene3D" id="3.40.309.10">
    <property type="entry name" value="Aldehyde Dehydrogenase, Chain A, domain 2"/>
    <property type="match status" value="1"/>
</dbReference>
<reference evidence="7" key="1">
    <citation type="submission" date="2016-10" db="EMBL/GenBank/DDBJ databases">
        <authorList>
            <person name="Varghese N."/>
            <person name="Submissions S."/>
        </authorList>
    </citation>
    <scope>NUCLEOTIDE SEQUENCE [LARGE SCALE GENOMIC DNA]</scope>
    <source>
        <strain evidence="7">OK042</strain>
    </source>
</reference>
<dbReference type="InterPro" id="IPR016162">
    <property type="entry name" value="Ald_DH_N"/>
</dbReference>
<dbReference type="SUPFAM" id="SSF53720">
    <property type="entry name" value="ALDH-like"/>
    <property type="match status" value="1"/>
</dbReference>
<evidence type="ECO:0000313" key="7">
    <source>
        <dbReference type="Proteomes" id="UP000198915"/>
    </source>
</evidence>
<accession>A0A1I3L015</accession>
<dbReference type="EMBL" id="FORT01000001">
    <property type="protein sequence ID" value="SFI77735.1"/>
    <property type="molecule type" value="Genomic_DNA"/>
</dbReference>
<feature type="active site" evidence="3">
    <location>
        <position position="253"/>
    </location>
</feature>
<dbReference type="FunFam" id="3.40.605.10:FF:000007">
    <property type="entry name" value="NAD/NADP-dependent betaine aldehyde dehydrogenase"/>
    <property type="match status" value="1"/>
</dbReference>
<evidence type="ECO:0000313" key="6">
    <source>
        <dbReference type="EMBL" id="SFI77735.1"/>
    </source>
</evidence>
<evidence type="ECO:0000256" key="1">
    <source>
        <dbReference type="ARBA" id="ARBA00009986"/>
    </source>
</evidence>
<dbReference type="Gene3D" id="3.40.605.10">
    <property type="entry name" value="Aldehyde Dehydrogenase, Chain A, domain 1"/>
    <property type="match status" value="1"/>
</dbReference>
<dbReference type="RefSeq" id="WP_092266023.1">
    <property type="nucleotide sequence ID" value="NZ_BJOE01000019.1"/>
</dbReference>
<dbReference type="Pfam" id="PF00171">
    <property type="entry name" value="Aldedh"/>
    <property type="match status" value="1"/>
</dbReference>
<evidence type="ECO:0000256" key="4">
    <source>
        <dbReference type="RuleBase" id="RU003345"/>
    </source>
</evidence>
<evidence type="ECO:0000256" key="3">
    <source>
        <dbReference type="PROSITE-ProRule" id="PRU10007"/>
    </source>
</evidence>
<dbReference type="STRING" id="1884381.SAMN05518846_101135"/>
<proteinExistence type="inferred from homology"/>
<dbReference type="GO" id="GO:0016620">
    <property type="term" value="F:oxidoreductase activity, acting on the aldehyde or oxo group of donors, NAD or NADP as acceptor"/>
    <property type="evidence" value="ECO:0007669"/>
    <property type="project" value="InterPro"/>
</dbReference>
<dbReference type="Proteomes" id="UP000198915">
    <property type="component" value="Unassembled WGS sequence"/>
</dbReference>
<dbReference type="PROSITE" id="PS00687">
    <property type="entry name" value="ALDEHYDE_DEHYDR_GLU"/>
    <property type="match status" value="1"/>
</dbReference>
<dbReference type="InterPro" id="IPR016161">
    <property type="entry name" value="Ald_DH/histidinol_DH"/>
</dbReference>
<feature type="domain" description="Aldehyde dehydrogenase" evidence="5">
    <location>
        <begin position="16"/>
        <end position="478"/>
    </location>
</feature>
<name>A0A1I3L015_9BACL</name>
<dbReference type="FunFam" id="3.40.309.10:FF:000012">
    <property type="entry name" value="Betaine aldehyde dehydrogenase"/>
    <property type="match status" value="1"/>
</dbReference>
<evidence type="ECO:0000256" key="2">
    <source>
        <dbReference type="ARBA" id="ARBA00023002"/>
    </source>
</evidence>
<comment type="similarity">
    <text evidence="1 4">Belongs to the aldehyde dehydrogenase family.</text>
</comment>
<keyword evidence="7" id="KW-1185">Reference proteome</keyword>
<dbReference type="PANTHER" id="PTHR11699">
    <property type="entry name" value="ALDEHYDE DEHYDROGENASE-RELATED"/>
    <property type="match status" value="1"/>
</dbReference>